<sequence length="472" mass="52097">MSVLPRSRVLSLTTKAPTHYLVKYIACNTYQVRSRSFFKSDDKIQHMVLYEVQYGNRKQIGTALVIGSGTENEMMLQKNERECQTSPEPTPRSPTPPPSPAESIEIPLPGSPSLPIIRRPAKGKRSTKIPKPKPTSKKSTKPLAKVLSRGMPPTTPQSSIPGPTTVSLSPTNSTSRPTTSGPTTNPTSRPTTNSNSRPTTSGPTTNPTPRPTTSGPTTNPTSRPTTSGPTTNSTSRPRPLSPPTSPQIIVHQQPHLQSPQPPSPATPSVNHRSIFPDDHRVFHFLDTILRGVTRLNMKVTDIDNRLKTLEAKHDIHHEESRRGRRQETPWSAPPADSDDGSEATHTIAHPAGMVIDQDRLLTLKGKSQSAGNFAALVIRELKPHLFGPENLRQLYNWNGGGVNGKRGLSPNTKTAVSNYTTMFYPECQKEDYFRDTVIQKINESLRRPAVKRCRRRLLETPLNTINNDANHI</sequence>
<organism evidence="2 3">
    <name type="scientific">Mytilus galloprovincialis</name>
    <name type="common">Mediterranean mussel</name>
    <dbReference type="NCBI Taxonomy" id="29158"/>
    <lineage>
        <taxon>Eukaryota</taxon>
        <taxon>Metazoa</taxon>
        <taxon>Spiralia</taxon>
        <taxon>Lophotrochozoa</taxon>
        <taxon>Mollusca</taxon>
        <taxon>Bivalvia</taxon>
        <taxon>Autobranchia</taxon>
        <taxon>Pteriomorphia</taxon>
        <taxon>Mytilida</taxon>
        <taxon>Mytiloidea</taxon>
        <taxon>Mytilidae</taxon>
        <taxon>Mytilinae</taxon>
        <taxon>Mytilus</taxon>
    </lineage>
</organism>
<feature type="compositionally biased region" description="Polar residues" evidence="1">
    <location>
        <begin position="156"/>
        <end position="166"/>
    </location>
</feature>
<feature type="region of interest" description="Disordered" evidence="1">
    <location>
        <begin position="313"/>
        <end position="344"/>
    </location>
</feature>
<keyword evidence="3" id="KW-1185">Reference proteome</keyword>
<dbReference type="AlphaFoldDB" id="A0A8B6G634"/>
<feature type="compositionally biased region" description="Low complexity" evidence="1">
    <location>
        <begin position="101"/>
        <end position="117"/>
    </location>
</feature>
<dbReference type="PANTHER" id="PTHR28665">
    <property type="entry name" value="BEN DOMAIN-CONTAINING PROTEIN 3"/>
    <property type="match status" value="1"/>
</dbReference>
<dbReference type="OrthoDB" id="6161295at2759"/>
<dbReference type="GO" id="GO:0000183">
    <property type="term" value="P:rDNA heterochromatin formation"/>
    <property type="evidence" value="ECO:0007669"/>
    <property type="project" value="InterPro"/>
</dbReference>
<feature type="compositionally biased region" description="Low complexity" evidence="1">
    <location>
        <begin position="167"/>
        <end position="238"/>
    </location>
</feature>
<gene>
    <name evidence="2" type="ORF">MGAL_10B024529</name>
</gene>
<name>A0A8B6G634_MYTGA</name>
<dbReference type="Proteomes" id="UP000596742">
    <property type="component" value="Unassembled WGS sequence"/>
</dbReference>
<dbReference type="GO" id="GO:0003677">
    <property type="term" value="F:DNA binding"/>
    <property type="evidence" value="ECO:0007669"/>
    <property type="project" value="InterPro"/>
</dbReference>
<feature type="compositionally biased region" description="Basic residues" evidence="1">
    <location>
        <begin position="119"/>
        <end position="140"/>
    </location>
</feature>
<dbReference type="InterPro" id="IPR033583">
    <property type="entry name" value="BEND3"/>
</dbReference>
<dbReference type="PRINTS" id="PR01217">
    <property type="entry name" value="PRICHEXTENSN"/>
</dbReference>
<feature type="compositionally biased region" description="Pro residues" evidence="1">
    <location>
        <begin position="88"/>
        <end position="100"/>
    </location>
</feature>
<evidence type="ECO:0000256" key="1">
    <source>
        <dbReference type="SAM" id="MobiDB-lite"/>
    </source>
</evidence>
<protein>
    <recommendedName>
        <fullName evidence="4">BEN domain-containing protein</fullName>
    </recommendedName>
</protein>
<feature type="region of interest" description="Disordered" evidence="1">
    <location>
        <begin position="78"/>
        <end position="272"/>
    </location>
</feature>
<comment type="caution">
    <text evidence="2">The sequence shown here is derived from an EMBL/GenBank/DDBJ whole genome shotgun (WGS) entry which is preliminary data.</text>
</comment>
<dbReference type="GO" id="GO:0000792">
    <property type="term" value="C:heterochromatin"/>
    <property type="evidence" value="ECO:0007669"/>
    <property type="project" value="InterPro"/>
</dbReference>
<evidence type="ECO:0008006" key="4">
    <source>
        <dbReference type="Google" id="ProtNLM"/>
    </source>
</evidence>
<evidence type="ECO:0000313" key="3">
    <source>
        <dbReference type="Proteomes" id="UP000596742"/>
    </source>
</evidence>
<reference evidence="2" key="1">
    <citation type="submission" date="2018-11" db="EMBL/GenBank/DDBJ databases">
        <authorList>
            <person name="Alioto T."/>
            <person name="Alioto T."/>
        </authorList>
    </citation>
    <scope>NUCLEOTIDE SEQUENCE</scope>
</reference>
<dbReference type="PANTHER" id="PTHR28665:SF1">
    <property type="entry name" value="BEN DOMAIN-CONTAINING PROTEIN 3"/>
    <property type="match status" value="1"/>
</dbReference>
<feature type="compositionally biased region" description="Basic and acidic residues" evidence="1">
    <location>
        <begin position="313"/>
        <end position="327"/>
    </location>
</feature>
<accession>A0A8B6G634</accession>
<proteinExistence type="predicted"/>
<dbReference type="EMBL" id="UYJE01007934">
    <property type="protein sequence ID" value="VDI59214.1"/>
    <property type="molecule type" value="Genomic_DNA"/>
</dbReference>
<evidence type="ECO:0000313" key="2">
    <source>
        <dbReference type="EMBL" id="VDI59214.1"/>
    </source>
</evidence>